<protein>
    <submittedName>
        <fullName evidence="2">Uncharacterized protein</fullName>
    </submittedName>
</protein>
<dbReference type="EMBL" id="NKCI01000016">
    <property type="protein sequence ID" value="RSL68596.1"/>
    <property type="molecule type" value="Genomic_DNA"/>
</dbReference>
<keyword evidence="3" id="KW-1185">Reference proteome</keyword>
<gene>
    <name evidence="2" type="ORF">CEP54_002668</name>
</gene>
<feature type="chain" id="PRO_5019362832" evidence="1">
    <location>
        <begin position="17"/>
        <end position="105"/>
    </location>
</feature>
<dbReference type="Proteomes" id="UP000288168">
    <property type="component" value="Unassembled WGS sequence"/>
</dbReference>
<name>A0A428QTK4_9HYPO</name>
<proteinExistence type="predicted"/>
<sequence length="105" mass="11412">MKIAISLVYMASAVTAILPCCPRCEHCCPYKLFDTAKQFSLEQMLGFASCLADRGVCSENSTQAVLETFKIESTLYEDTLDNHTADAVAMCILEAEGTKIMGDAC</sequence>
<evidence type="ECO:0000256" key="1">
    <source>
        <dbReference type="SAM" id="SignalP"/>
    </source>
</evidence>
<keyword evidence="1" id="KW-0732">Signal</keyword>
<dbReference type="AlphaFoldDB" id="A0A428QTK4"/>
<feature type="signal peptide" evidence="1">
    <location>
        <begin position="1"/>
        <end position="16"/>
    </location>
</feature>
<comment type="caution">
    <text evidence="2">The sequence shown here is derived from an EMBL/GenBank/DDBJ whole genome shotgun (WGS) entry which is preliminary data.</text>
</comment>
<organism evidence="2 3">
    <name type="scientific">Fusarium duplospermum</name>
    <dbReference type="NCBI Taxonomy" id="1325734"/>
    <lineage>
        <taxon>Eukaryota</taxon>
        <taxon>Fungi</taxon>
        <taxon>Dikarya</taxon>
        <taxon>Ascomycota</taxon>
        <taxon>Pezizomycotina</taxon>
        <taxon>Sordariomycetes</taxon>
        <taxon>Hypocreomycetidae</taxon>
        <taxon>Hypocreales</taxon>
        <taxon>Nectriaceae</taxon>
        <taxon>Fusarium</taxon>
        <taxon>Fusarium solani species complex</taxon>
    </lineage>
</organism>
<reference evidence="2 3" key="1">
    <citation type="submission" date="2017-06" db="EMBL/GenBank/DDBJ databases">
        <title>Comparative genomic analysis of Ambrosia Fusariam Clade fungi.</title>
        <authorList>
            <person name="Stajich J.E."/>
            <person name="Carrillo J."/>
            <person name="Kijimoto T."/>
            <person name="Eskalen A."/>
            <person name="O'Donnell K."/>
            <person name="Kasson M."/>
        </authorList>
    </citation>
    <scope>NUCLEOTIDE SEQUENCE [LARGE SCALE GENOMIC DNA]</scope>
    <source>
        <strain evidence="2 3">NRRL62584</strain>
    </source>
</reference>
<evidence type="ECO:0000313" key="2">
    <source>
        <dbReference type="EMBL" id="RSL68596.1"/>
    </source>
</evidence>
<accession>A0A428QTK4</accession>
<dbReference type="OrthoDB" id="10316886at2759"/>
<evidence type="ECO:0000313" key="3">
    <source>
        <dbReference type="Proteomes" id="UP000288168"/>
    </source>
</evidence>